<feature type="chain" id="PRO_5022830015" evidence="1">
    <location>
        <begin position="20"/>
        <end position="349"/>
    </location>
</feature>
<keyword evidence="1" id="KW-0732">Signal</keyword>
<dbReference type="Proteomes" id="UP000321580">
    <property type="component" value="Unassembled WGS sequence"/>
</dbReference>
<dbReference type="Pfam" id="PF11751">
    <property type="entry name" value="PorP_SprF"/>
    <property type="match status" value="1"/>
</dbReference>
<gene>
    <name evidence="2" type="ORF">FRY97_15170</name>
</gene>
<dbReference type="AlphaFoldDB" id="A0A5C6RKQ3"/>
<dbReference type="InterPro" id="IPR019861">
    <property type="entry name" value="PorP/SprF_Bacteroidetes"/>
</dbReference>
<comment type="caution">
    <text evidence="2">The sequence shown here is derived from an EMBL/GenBank/DDBJ whole genome shotgun (WGS) entry which is preliminary data.</text>
</comment>
<sequence length="349" mass="38784">MRFTFTLITFLLAMAALQAQDPRLSQFYAAPLEMNPAMTGVFEGRMRFVANYRDLYPAILDNNPYRTIAASFDMRFRVQQGDFFAVGLNAMRDEVGLSGFNRSKAHLGASFMKQLGGSGYSPYTQYLVAGAQVGFGQHGLNWQRLWFSRQFNEENGTIDFGGDNGEGFEDELNTDLFLDFNAGLLWYITFDDNLSYYVGGSLMHLNQPNISFAEGSTSSLDMRWVAHTGGELPLAGGLSLLPAVAVMGQGKHFSTTVGANFRYTNRDWREVAIRAGGWAHLSNQLESGVALDAIVATTVLEMDRWNIGLSYDVTTSVLKTANNSRGAFEVSFIYVQPASWRTRVNCPNF</sequence>
<accession>A0A5C6RKQ3</accession>
<feature type="signal peptide" evidence="1">
    <location>
        <begin position="1"/>
        <end position="19"/>
    </location>
</feature>
<organism evidence="2 3">
    <name type="scientific">Phaeodactylibacter luteus</name>
    <dbReference type="NCBI Taxonomy" id="1564516"/>
    <lineage>
        <taxon>Bacteria</taxon>
        <taxon>Pseudomonadati</taxon>
        <taxon>Bacteroidota</taxon>
        <taxon>Saprospiria</taxon>
        <taxon>Saprospirales</taxon>
        <taxon>Haliscomenobacteraceae</taxon>
        <taxon>Phaeodactylibacter</taxon>
    </lineage>
</organism>
<dbReference type="RefSeq" id="WP_147168407.1">
    <property type="nucleotide sequence ID" value="NZ_VOOR01000034.1"/>
</dbReference>
<keyword evidence="3" id="KW-1185">Reference proteome</keyword>
<dbReference type="OrthoDB" id="1186563at2"/>
<proteinExistence type="predicted"/>
<evidence type="ECO:0000313" key="2">
    <source>
        <dbReference type="EMBL" id="TXB62190.1"/>
    </source>
</evidence>
<dbReference type="EMBL" id="VOOR01000034">
    <property type="protein sequence ID" value="TXB62190.1"/>
    <property type="molecule type" value="Genomic_DNA"/>
</dbReference>
<protein>
    <submittedName>
        <fullName evidence="2">Type IX secretion system membrane protein PorP/SprF</fullName>
    </submittedName>
</protein>
<evidence type="ECO:0000256" key="1">
    <source>
        <dbReference type="SAM" id="SignalP"/>
    </source>
</evidence>
<dbReference type="NCBIfam" id="TIGR03519">
    <property type="entry name" value="T9SS_PorP_fam"/>
    <property type="match status" value="1"/>
</dbReference>
<evidence type="ECO:0000313" key="3">
    <source>
        <dbReference type="Proteomes" id="UP000321580"/>
    </source>
</evidence>
<reference evidence="2 3" key="1">
    <citation type="submission" date="2019-08" db="EMBL/GenBank/DDBJ databases">
        <title>Genome of Phaeodactylibacter luteus.</title>
        <authorList>
            <person name="Bowman J.P."/>
        </authorList>
    </citation>
    <scope>NUCLEOTIDE SEQUENCE [LARGE SCALE GENOMIC DNA]</scope>
    <source>
        <strain evidence="2 3">KCTC 42180</strain>
    </source>
</reference>
<name>A0A5C6RKQ3_9BACT</name>